<dbReference type="EMBL" id="CAEZYZ010000164">
    <property type="protein sequence ID" value="CAB4754764.1"/>
    <property type="molecule type" value="Genomic_DNA"/>
</dbReference>
<dbReference type="CDD" id="cd04488">
    <property type="entry name" value="RecG_wedge_OBF"/>
    <property type="match status" value="1"/>
</dbReference>
<dbReference type="SUPFAM" id="SSF50249">
    <property type="entry name" value="Nucleic acid-binding proteins"/>
    <property type="match status" value="1"/>
</dbReference>
<sequence>MGSLGASSDVVENPLRKSPVLNLLLGNSLVQRLTRSRAQQEAHELQRENVGRACGCIADCAPGSTVTIAGTVRAMSIRPRNEAPSLEIDLYDGTGSVRIVWLGRRRILGISPGRRLIVTGRLNQVAGEPIVYNPRYELKPLAA</sequence>
<organism evidence="2">
    <name type="scientific">freshwater metagenome</name>
    <dbReference type="NCBI Taxonomy" id="449393"/>
    <lineage>
        <taxon>unclassified sequences</taxon>
        <taxon>metagenomes</taxon>
        <taxon>ecological metagenomes</taxon>
    </lineage>
</organism>
<dbReference type="AlphaFoldDB" id="A0A6J6U6W4"/>
<dbReference type="InterPro" id="IPR012340">
    <property type="entry name" value="NA-bd_OB-fold"/>
</dbReference>
<protein>
    <submittedName>
        <fullName evidence="2">Unannotated protein</fullName>
    </submittedName>
</protein>
<dbReference type="InterPro" id="IPR004365">
    <property type="entry name" value="NA-bd_OB_tRNA"/>
</dbReference>
<dbReference type="Pfam" id="PF01336">
    <property type="entry name" value="tRNA_anti-codon"/>
    <property type="match status" value="1"/>
</dbReference>
<reference evidence="2" key="1">
    <citation type="submission" date="2020-05" db="EMBL/GenBank/DDBJ databases">
        <authorList>
            <person name="Chiriac C."/>
            <person name="Salcher M."/>
            <person name="Ghai R."/>
            <person name="Kavagutti S V."/>
        </authorList>
    </citation>
    <scope>NUCLEOTIDE SEQUENCE</scope>
</reference>
<feature type="domain" description="OB" evidence="1">
    <location>
        <begin position="66"/>
        <end position="136"/>
    </location>
</feature>
<proteinExistence type="predicted"/>
<dbReference type="GO" id="GO:0003676">
    <property type="term" value="F:nucleic acid binding"/>
    <property type="evidence" value="ECO:0007669"/>
    <property type="project" value="InterPro"/>
</dbReference>
<dbReference type="Gene3D" id="2.40.50.140">
    <property type="entry name" value="Nucleic acid-binding proteins"/>
    <property type="match status" value="1"/>
</dbReference>
<evidence type="ECO:0000259" key="1">
    <source>
        <dbReference type="Pfam" id="PF01336"/>
    </source>
</evidence>
<accession>A0A6J6U6W4</accession>
<name>A0A6J6U6W4_9ZZZZ</name>
<evidence type="ECO:0000313" key="2">
    <source>
        <dbReference type="EMBL" id="CAB4754764.1"/>
    </source>
</evidence>
<gene>
    <name evidence="2" type="ORF">UFOPK2810_01008</name>
</gene>